<gene>
    <name evidence="2" type="ORF">NDU88_001288</name>
</gene>
<sequence length="105" mass="12165">MEEFGDYCEEEEITYLPIDDHFCQITELSIFKAVSQVVAHMEKKIQELQAQCQKPLNPREDSQVPQYPLPGPKTSSAADLKRKHREENRVDVDALVRLKKAFMES</sequence>
<dbReference type="Proteomes" id="UP001066276">
    <property type="component" value="Chromosome 4_1"/>
</dbReference>
<dbReference type="EMBL" id="JANPWB010000007">
    <property type="protein sequence ID" value="KAJ1169395.1"/>
    <property type="molecule type" value="Genomic_DNA"/>
</dbReference>
<reference evidence="2" key="1">
    <citation type="journal article" date="2022" name="bioRxiv">
        <title>Sequencing and chromosome-scale assembly of the giantPleurodeles waltlgenome.</title>
        <authorList>
            <person name="Brown T."/>
            <person name="Elewa A."/>
            <person name="Iarovenko S."/>
            <person name="Subramanian E."/>
            <person name="Araus A.J."/>
            <person name="Petzold A."/>
            <person name="Susuki M."/>
            <person name="Suzuki K.-i.T."/>
            <person name="Hayashi T."/>
            <person name="Toyoda A."/>
            <person name="Oliveira C."/>
            <person name="Osipova E."/>
            <person name="Leigh N.D."/>
            <person name="Simon A."/>
            <person name="Yun M.H."/>
        </authorList>
    </citation>
    <scope>NUCLEOTIDE SEQUENCE</scope>
    <source>
        <strain evidence="2">20211129_DDA</strain>
        <tissue evidence="2">Liver</tissue>
    </source>
</reference>
<evidence type="ECO:0000256" key="1">
    <source>
        <dbReference type="SAM" id="MobiDB-lite"/>
    </source>
</evidence>
<keyword evidence="3" id="KW-1185">Reference proteome</keyword>
<feature type="region of interest" description="Disordered" evidence="1">
    <location>
        <begin position="52"/>
        <end position="85"/>
    </location>
</feature>
<dbReference type="AlphaFoldDB" id="A0AAV7SZL1"/>
<protein>
    <submittedName>
        <fullName evidence="2">Uncharacterized protein</fullName>
    </submittedName>
</protein>
<evidence type="ECO:0000313" key="2">
    <source>
        <dbReference type="EMBL" id="KAJ1169395.1"/>
    </source>
</evidence>
<evidence type="ECO:0000313" key="3">
    <source>
        <dbReference type="Proteomes" id="UP001066276"/>
    </source>
</evidence>
<name>A0AAV7SZL1_PLEWA</name>
<accession>A0AAV7SZL1</accession>
<comment type="caution">
    <text evidence="2">The sequence shown here is derived from an EMBL/GenBank/DDBJ whole genome shotgun (WGS) entry which is preliminary data.</text>
</comment>
<proteinExistence type="predicted"/>
<organism evidence="2 3">
    <name type="scientific">Pleurodeles waltl</name>
    <name type="common">Iberian ribbed newt</name>
    <dbReference type="NCBI Taxonomy" id="8319"/>
    <lineage>
        <taxon>Eukaryota</taxon>
        <taxon>Metazoa</taxon>
        <taxon>Chordata</taxon>
        <taxon>Craniata</taxon>
        <taxon>Vertebrata</taxon>
        <taxon>Euteleostomi</taxon>
        <taxon>Amphibia</taxon>
        <taxon>Batrachia</taxon>
        <taxon>Caudata</taxon>
        <taxon>Salamandroidea</taxon>
        <taxon>Salamandridae</taxon>
        <taxon>Pleurodelinae</taxon>
        <taxon>Pleurodeles</taxon>
    </lineage>
</organism>